<dbReference type="PROSITE" id="PS50850">
    <property type="entry name" value="MFS"/>
    <property type="match status" value="1"/>
</dbReference>
<protein>
    <submittedName>
        <fullName evidence="7">Sugar phosphate permease</fullName>
    </submittedName>
</protein>
<dbReference type="Gene3D" id="1.20.1250.20">
    <property type="entry name" value="MFS general substrate transporter like domains"/>
    <property type="match status" value="2"/>
</dbReference>
<comment type="caution">
    <text evidence="7">The sequence shown here is derived from an EMBL/GenBank/DDBJ whole genome shotgun (WGS) entry which is preliminary data.</text>
</comment>
<feature type="transmembrane region" description="Helical" evidence="5">
    <location>
        <begin position="12"/>
        <end position="31"/>
    </location>
</feature>
<keyword evidence="3 5" id="KW-1133">Transmembrane helix</keyword>
<dbReference type="PANTHER" id="PTHR11360:SF284">
    <property type="entry name" value="EG:103B4.3 PROTEIN-RELATED"/>
    <property type="match status" value="1"/>
</dbReference>
<name>A0A2U1EAJ1_9PSEU</name>
<reference evidence="7 8" key="1">
    <citation type="submission" date="2018-04" db="EMBL/GenBank/DDBJ databases">
        <title>Genomic Encyclopedia of Type Strains, Phase IV (KMG-IV): sequencing the most valuable type-strain genomes for metagenomic binning, comparative biology and taxonomic classification.</title>
        <authorList>
            <person name="Goeker M."/>
        </authorList>
    </citation>
    <scope>NUCLEOTIDE SEQUENCE [LARGE SCALE GENOMIC DNA]</scope>
    <source>
        <strain evidence="7 8">DSM 45771</strain>
    </source>
</reference>
<sequence>MADTGGAPTGTARAITGAVLLDLAVSPLFAWDVFTDALGRDLAVGHALLAGVFSVGLVAFMVGVLAGGRAADTLPPRRLALVALTGTVLGLLGSAVAPTVLVLFLTFGVLVGGSTGLGYVTAVRVAGTVASGRGLALGLVVSAYAAGTAVLAPAASWLLDEVGRRATFVVLAGALGVLLVVAAVLVPGTSPISPRRHRRATRRGRPSGPVLALWVAFGLGSAPALAAFAQAGSLVGDATAVTLAVVSLNLGNFGGRLIAGPMSDRIGRRAALHVNSALLVLACLPLAAGATGSLALVALLLLGLQYGALSTLTPAATSDVVPAESFGTTYGMVFTGLGVAGLVAPVAAATLAVHIGYGAVYVVFLVIAALAWASVGTYARLAAGRE</sequence>
<dbReference type="InterPro" id="IPR020846">
    <property type="entry name" value="MFS_dom"/>
</dbReference>
<dbReference type="Proteomes" id="UP000245639">
    <property type="component" value="Unassembled WGS sequence"/>
</dbReference>
<evidence type="ECO:0000256" key="3">
    <source>
        <dbReference type="ARBA" id="ARBA00022989"/>
    </source>
</evidence>
<feature type="transmembrane region" description="Helical" evidence="5">
    <location>
        <begin position="210"/>
        <end position="232"/>
    </location>
</feature>
<evidence type="ECO:0000313" key="7">
    <source>
        <dbReference type="EMBL" id="PVY96917.1"/>
    </source>
</evidence>
<evidence type="ECO:0000256" key="5">
    <source>
        <dbReference type="SAM" id="Phobius"/>
    </source>
</evidence>
<feature type="transmembrane region" description="Helical" evidence="5">
    <location>
        <begin position="135"/>
        <end position="159"/>
    </location>
</feature>
<dbReference type="InterPro" id="IPR050327">
    <property type="entry name" value="Proton-linked_MCT"/>
</dbReference>
<evidence type="ECO:0000256" key="1">
    <source>
        <dbReference type="ARBA" id="ARBA00004651"/>
    </source>
</evidence>
<evidence type="ECO:0000256" key="4">
    <source>
        <dbReference type="ARBA" id="ARBA00023136"/>
    </source>
</evidence>
<dbReference type="InterPro" id="IPR005829">
    <property type="entry name" value="Sugar_transporter_CS"/>
</dbReference>
<feature type="transmembrane region" description="Helical" evidence="5">
    <location>
        <begin position="79"/>
        <end position="97"/>
    </location>
</feature>
<dbReference type="EMBL" id="QEKW01000027">
    <property type="protein sequence ID" value="PVY96917.1"/>
    <property type="molecule type" value="Genomic_DNA"/>
</dbReference>
<feature type="transmembrane region" description="Helical" evidence="5">
    <location>
        <begin position="238"/>
        <end position="258"/>
    </location>
</feature>
<organism evidence="7 8">
    <name type="scientific">Actinomycetospora cinnamomea</name>
    <dbReference type="NCBI Taxonomy" id="663609"/>
    <lineage>
        <taxon>Bacteria</taxon>
        <taxon>Bacillati</taxon>
        <taxon>Actinomycetota</taxon>
        <taxon>Actinomycetes</taxon>
        <taxon>Pseudonocardiales</taxon>
        <taxon>Pseudonocardiaceae</taxon>
        <taxon>Actinomycetospora</taxon>
    </lineage>
</organism>
<dbReference type="InterPro" id="IPR011701">
    <property type="entry name" value="MFS"/>
</dbReference>
<gene>
    <name evidence="7" type="ORF">C8D89_12745</name>
</gene>
<dbReference type="OrthoDB" id="3573800at2"/>
<dbReference type="PROSITE" id="PS00216">
    <property type="entry name" value="SUGAR_TRANSPORT_1"/>
    <property type="match status" value="2"/>
</dbReference>
<feature type="transmembrane region" description="Helical" evidence="5">
    <location>
        <begin position="359"/>
        <end position="381"/>
    </location>
</feature>
<keyword evidence="2 5" id="KW-0812">Transmembrane</keyword>
<feature type="transmembrane region" description="Helical" evidence="5">
    <location>
        <begin position="329"/>
        <end position="353"/>
    </location>
</feature>
<dbReference type="GO" id="GO:0022857">
    <property type="term" value="F:transmembrane transporter activity"/>
    <property type="evidence" value="ECO:0007669"/>
    <property type="project" value="InterPro"/>
</dbReference>
<proteinExistence type="predicted"/>
<dbReference type="RefSeq" id="WP_116711248.1">
    <property type="nucleotide sequence ID" value="NZ_QEKW01000027.1"/>
</dbReference>
<dbReference type="AlphaFoldDB" id="A0A2U1EAJ1"/>
<accession>A0A2U1EAJ1</accession>
<feature type="transmembrane region" description="Helical" evidence="5">
    <location>
        <begin position="103"/>
        <end position="123"/>
    </location>
</feature>
<dbReference type="GO" id="GO:0005886">
    <property type="term" value="C:plasma membrane"/>
    <property type="evidence" value="ECO:0007669"/>
    <property type="project" value="UniProtKB-SubCell"/>
</dbReference>
<dbReference type="InterPro" id="IPR036259">
    <property type="entry name" value="MFS_trans_sf"/>
</dbReference>
<evidence type="ECO:0000313" key="8">
    <source>
        <dbReference type="Proteomes" id="UP000245639"/>
    </source>
</evidence>
<keyword evidence="4 5" id="KW-0472">Membrane</keyword>
<comment type="subcellular location">
    <subcellularLocation>
        <location evidence="1">Cell membrane</location>
        <topology evidence="1">Multi-pass membrane protein</topology>
    </subcellularLocation>
</comment>
<evidence type="ECO:0000259" key="6">
    <source>
        <dbReference type="PROSITE" id="PS50850"/>
    </source>
</evidence>
<feature type="transmembrane region" description="Helical" evidence="5">
    <location>
        <begin position="43"/>
        <end position="67"/>
    </location>
</feature>
<dbReference type="PANTHER" id="PTHR11360">
    <property type="entry name" value="MONOCARBOXYLATE TRANSPORTER"/>
    <property type="match status" value="1"/>
</dbReference>
<feature type="transmembrane region" description="Helical" evidence="5">
    <location>
        <begin position="165"/>
        <end position="189"/>
    </location>
</feature>
<evidence type="ECO:0000256" key="2">
    <source>
        <dbReference type="ARBA" id="ARBA00022692"/>
    </source>
</evidence>
<dbReference type="SUPFAM" id="SSF103473">
    <property type="entry name" value="MFS general substrate transporter"/>
    <property type="match status" value="1"/>
</dbReference>
<dbReference type="Pfam" id="PF07690">
    <property type="entry name" value="MFS_1"/>
    <property type="match status" value="2"/>
</dbReference>
<feature type="domain" description="Major facilitator superfamily (MFS) profile" evidence="6">
    <location>
        <begin position="10"/>
        <end position="386"/>
    </location>
</feature>
<keyword evidence="8" id="KW-1185">Reference proteome</keyword>